<feature type="domain" description="Gfo/Idh/MocA-like oxidoreductase C-terminal" evidence="2">
    <location>
        <begin position="139"/>
        <end position="352"/>
    </location>
</feature>
<protein>
    <submittedName>
        <fullName evidence="3">Uncharacterized protein</fullName>
    </submittedName>
</protein>
<evidence type="ECO:0000259" key="1">
    <source>
        <dbReference type="Pfam" id="PF01408"/>
    </source>
</evidence>
<evidence type="ECO:0000313" key="3">
    <source>
        <dbReference type="EMBL" id="CRG90371.1"/>
    </source>
</evidence>
<dbReference type="InterPro" id="IPR004104">
    <property type="entry name" value="Gfo/Idh/MocA-like_OxRdtase_C"/>
</dbReference>
<keyword evidence="4" id="KW-1185">Reference proteome</keyword>
<evidence type="ECO:0000313" key="4">
    <source>
        <dbReference type="Proteomes" id="UP000054383"/>
    </source>
</evidence>
<feature type="domain" description="Gfo/Idh/MocA-like oxidoreductase N-terminal" evidence="1">
    <location>
        <begin position="5"/>
        <end position="127"/>
    </location>
</feature>
<dbReference type="InterPro" id="IPR051450">
    <property type="entry name" value="Gfo/Idh/MocA_Oxidoreductases"/>
</dbReference>
<accession>A0A0U1M5Q8</accession>
<dbReference type="InterPro" id="IPR036291">
    <property type="entry name" value="NAD(P)-bd_dom_sf"/>
</dbReference>
<dbReference type="OMA" id="VPDMTRW"/>
<name>A0A0U1M5Q8_TALIS</name>
<gene>
    <name evidence="3" type="ORF">PISL3812_07415</name>
</gene>
<evidence type="ECO:0000259" key="2">
    <source>
        <dbReference type="Pfam" id="PF02894"/>
    </source>
</evidence>
<dbReference type="InterPro" id="IPR000683">
    <property type="entry name" value="Gfo/Idh/MocA-like_OxRdtase_N"/>
</dbReference>
<dbReference type="Gene3D" id="3.40.50.720">
    <property type="entry name" value="NAD(P)-binding Rossmann-like Domain"/>
    <property type="match status" value="1"/>
</dbReference>
<dbReference type="SUPFAM" id="SSF51735">
    <property type="entry name" value="NAD(P)-binding Rossmann-fold domains"/>
    <property type="match status" value="1"/>
</dbReference>
<dbReference type="SUPFAM" id="SSF55347">
    <property type="entry name" value="Glyceraldehyde-3-phosphate dehydrogenase-like, C-terminal domain"/>
    <property type="match status" value="1"/>
</dbReference>
<dbReference type="STRING" id="28573.A0A0U1M5Q8"/>
<sequence length="362" mass="38897">MTATVKIAIIGGGLIAPRHAAAVHAHPAAELVALVEPSPKGPETAAQFNTRLYASVSELLAASNTAVKPDAAIVCTPNHTHVSISRDLLAAGVHVLVEKPLSHTTDTARDLVQYTRENANVKLAVGHHRRFNPYMLKAKEIVSSGSLGSVMAVNGMWTLFKPDDYFAPPTDWRRLKDAGGVVLINLVHDVDLLQFLFGAIERVHVEKIARQRGDHHQADEGAALTLRFASGVVGSFLVCDATPSPYNFESGTGENVNIPAAPSNENFYHIFGSNASLSVPEMARWSYDGRPAKSWNQPLTVDKFDVDSSAVPYDGQLAAFLDYIAGKESSSCSAVEGLRALLVCDAVRKALDRNLTVDVEPA</sequence>
<dbReference type="Pfam" id="PF02894">
    <property type="entry name" value="GFO_IDH_MocA_C"/>
    <property type="match status" value="1"/>
</dbReference>
<reference evidence="3 4" key="1">
    <citation type="submission" date="2015-04" db="EMBL/GenBank/DDBJ databases">
        <authorList>
            <person name="Syromyatnikov M.Y."/>
            <person name="Popov V.N."/>
        </authorList>
    </citation>
    <scope>NUCLEOTIDE SEQUENCE [LARGE SCALE GENOMIC DNA]</scope>
    <source>
        <strain evidence="3">WF-38-12</strain>
    </source>
</reference>
<dbReference type="EMBL" id="CVMT01000007">
    <property type="protein sequence ID" value="CRG90371.1"/>
    <property type="molecule type" value="Genomic_DNA"/>
</dbReference>
<dbReference type="Pfam" id="PF01408">
    <property type="entry name" value="GFO_IDH_MocA"/>
    <property type="match status" value="1"/>
</dbReference>
<organism evidence="3 4">
    <name type="scientific">Talaromyces islandicus</name>
    <name type="common">Penicillium islandicum</name>
    <dbReference type="NCBI Taxonomy" id="28573"/>
    <lineage>
        <taxon>Eukaryota</taxon>
        <taxon>Fungi</taxon>
        <taxon>Dikarya</taxon>
        <taxon>Ascomycota</taxon>
        <taxon>Pezizomycotina</taxon>
        <taxon>Eurotiomycetes</taxon>
        <taxon>Eurotiomycetidae</taxon>
        <taxon>Eurotiales</taxon>
        <taxon>Trichocomaceae</taxon>
        <taxon>Talaromyces</taxon>
        <taxon>Talaromyces sect. Islandici</taxon>
    </lineage>
</organism>
<dbReference type="GO" id="GO:0000166">
    <property type="term" value="F:nucleotide binding"/>
    <property type="evidence" value="ECO:0007669"/>
    <property type="project" value="InterPro"/>
</dbReference>
<dbReference type="PANTHER" id="PTHR43377">
    <property type="entry name" value="BILIVERDIN REDUCTASE A"/>
    <property type="match status" value="1"/>
</dbReference>
<dbReference type="PANTHER" id="PTHR43377:SF1">
    <property type="entry name" value="BILIVERDIN REDUCTASE A"/>
    <property type="match status" value="1"/>
</dbReference>
<proteinExistence type="predicted"/>
<dbReference type="OrthoDB" id="64915at2759"/>
<dbReference type="Gene3D" id="3.30.360.10">
    <property type="entry name" value="Dihydrodipicolinate Reductase, domain 2"/>
    <property type="match status" value="1"/>
</dbReference>
<dbReference type="AlphaFoldDB" id="A0A0U1M5Q8"/>
<dbReference type="Proteomes" id="UP000054383">
    <property type="component" value="Unassembled WGS sequence"/>
</dbReference>